<evidence type="ECO:0000313" key="3">
    <source>
        <dbReference type="EMBL" id="CAF3832743.1"/>
    </source>
</evidence>
<gene>
    <name evidence="3" type="ORF">OKA104_LOCUS20394</name>
</gene>
<feature type="transmembrane region" description="Helical" evidence="2">
    <location>
        <begin position="78"/>
        <end position="98"/>
    </location>
</feature>
<evidence type="ECO:0000256" key="2">
    <source>
        <dbReference type="SAM" id="Phobius"/>
    </source>
</evidence>
<feature type="compositionally biased region" description="Polar residues" evidence="1">
    <location>
        <begin position="1"/>
        <end position="17"/>
    </location>
</feature>
<evidence type="ECO:0000256" key="1">
    <source>
        <dbReference type="SAM" id="MobiDB-lite"/>
    </source>
</evidence>
<dbReference type="EMBL" id="CAJOAY010001360">
    <property type="protein sequence ID" value="CAF3832743.1"/>
    <property type="molecule type" value="Genomic_DNA"/>
</dbReference>
<keyword evidence="2" id="KW-1133">Transmembrane helix</keyword>
<proteinExistence type="predicted"/>
<protein>
    <submittedName>
        <fullName evidence="3">Uncharacterized protein</fullName>
    </submittedName>
</protein>
<name>A0A819DF96_9BILA</name>
<keyword evidence="2" id="KW-0472">Membrane</keyword>
<reference evidence="3" key="1">
    <citation type="submission" date="2021-02" db="EMBL/GenBank/DDBJ databases">
        <authorList>
            <person name="Nowell W R."/>
        </authorList>
    </citation>
    <scope>NUCLEOTIDE SEQUENCE</scope>
</reference>
<keyword evidence="2" id="KW-0812">Transmembrane</keyword>
<accession>A0A819DF96</accession>
<dbReference type="Proteomes" id="UP000663881">
    <property type="component" value="Unassembled WGS sequence"/>
</dbReference>
<dbReference type="AlphaFoldDB" id="A0A819DF96"/>
<sequence length="108" mass="12387">NKTQTITSYNMSGSGRDTPTGEEAKDITKTRAKYQISVMENCPNGTIVGLIPTYSSNHRMILLDDAHGRFIINSKGEIIVSVFILFFFVNYNSKYYIIIWTELYIFLF</sequence>
<feature type="region of interest" description="Disordered" evidence="1">
    <location>
        <begin position="1"/>
        <end position="24"/>
    </location>
</feature>
<organism evidence="3 4">
    <name type="scientific">Adineta steineri</name>
    <dbReference type="NCBI Taxonomy" id="433720"/>
    <lineage>
        <taxon>Eukaryota</taxon>
        <taxon>Metazoa</taxon>
        <taxon>Spiralia</taxon>
        <taxon>Gnathifera</taxon>
        <taxon>Rotifera</taxon>
        <taxon>Eurotatoria</taxon>
        <taxon>Bdelloidea</taxon>
        <taxon>Adinetida</taxon>
        <taxon>Adinetidae</taxon>
        <taxon>Adineta</taxon>
    </lineage>
</organism>
<feature type="non-terminal residue" evidence="3">
    <location>
        <position position="1"/>
    </location>
</feature>
<comment type="caution">
    <text evidence="3">The sequence shown here is derived from an EMBL/GenBank/DDBJ whole genome shotgun (WGS) entry which is preliminary data.</text>
</comment>
<evidence type="ECO:0000313" key="4">
    <source>
        <dbReference type="Proteomes" id="UP000663881"/>
    </source>
</evidence>